<keyword evidence="4" id="KW-0812">Transmembrane</keyword>
<evidence type="ECO:0000313" key="6">
    <source>
        <dbReference type="EMBL" id="SNB71726.1"/>
    </source>
</evidence>
<dbReference type="SUPFAM" id="SSF49344">
    <property type="entry name" value="CBD9-like"/>
    <property type="match status" value="1"/>
</dbReference>
<evidence type="ECO:0000259" key="5">
    <source>
        <dbReference type="Pfam" id="PF24517"/>
    </source>
</evidence>
<evidence type="ECO:0000256" key="2">
    <source>
        <dbReference type="ARBA" id="ARBA00022525"/>
    </source>
</evidence>
<feature type="domain" description="Carbohydrate-binding module family 96" evidence="5">
    <location>
        <begin position="314"/>
        <end position="465"/>
    </location>
</feature>
<evidence type="ECO:0000256" key="3">
    <source>
        <dbReference type="ARBA" id="ARBA00022729"/>
    </source>
</evidence>
<evidence type="ECO:0000256" key="4">
    <source>
        <dbReference type="SAM" id="Phobius"/>
    </source>
</evidence>
<keyword evidence="4" id="KW-0472">Membrane</keyword>
<dbReference type="InterPro" id="IPR055372">
    <property type="entry name" value="CBM96"/>
</dbReference>
<keyword evidence="2" id="KW-0964">Secreted</keyword>
<dbReference type="Gene3D" id="2.60.40.1190">
    <property type="match status" value="1"/>
</dbReference>
<dbReference type="GO" id="GO:0005576">
    <property type="term" value="C:extracellular region"/>
    <property type="evidence" value="ECO:0007669"/>
    <property type="project" value="UniProtKB-SubCell"/>
</dbReference>
<sequence>MSFETGRGRSLPVRWLITLGILTLMGMGLLLLSRRPPSPSPTLTEGTLPSSSPTLSAPPALRDLCALEMLPRIHAPYFEGLIPFEQSAIAWFGQVSPTRNYTDIRVGYNARELFIYLAIFDRHLWYDENPTPQTLTQWDAATILLDTSGGDRLSLSSWRFVAQLYSEPSPSRRNVERGSAEGWKPIHVPFNAVPGWRGNALNDDRESDRGWAIGFTIPFSSLGLTSAPPEGTIWRLAVRVHDRDSIEDPSLEETSWPPSASPDDPSCWGFLHFGLPAYHATAVPTGYIRIRRPVRSSPLVPDANVGGTTSNQCPGDEYYIWNEWGNRNDGHAPDFNIQNQSDVADWPCFAKYYVTFPLDAIPRGKTIISATLTLHQFGNAGDPGQARPSWIQVLIASADWDEEAITWNNAPLAYENVGGAWVDPLLEWPGWPGVPRTWDVSYAVAQAYARGEPLRLILYSADSAYHSGKYFVSSDTEDWNTEGRPLLEVWWGESH</sequence>
<protein>
    <recommendedName>
        <fullName evidence="5">Carbohydrate-binding module family 96 domain-containing protein</fullName>
    </recommendedName>
</protein>
<gene>
    <name evidence="6" type="ORF">SAMN02746019_00014910</name>
</gene>
<dbReference type="Pfam" id="PF24517">
    <property type="entry name" value="CBM96"/>
    <property type="match status" value="1"/>
</dbReference>
<comment type="subcellular location">
    <subcellularLocation>
        <location evidence="1">Secreted</location>
    </subcellularLocation>
</comment>
<organism evidence="6 7">
    <name type="scientific">Thermoflexus hugenholtzii JAD2</name>
    <dbReference type="NCBI Taxonomy" id="877466"/>
    <lineage>
        <taxon>Bacteria</taxon>
        <taxon>Bacillati</taxon>
        <taxon>Chloroflexota</taxon>
        <taxon>Thermoflexia</taxon>
        <taxon>Thermoflexales</taxon>
        <taxon>Thermoflexaceae</taxon>
        <taxon>Thermoflexus</taxon>
    </lineage>
</organism>
<evidence type="ECO:0000256" key="1">
    <source>
        <dbReference type="ARBA" id="ARBA00004613"/>
    </source>
</evidence>
<evidence type="ECO:0000313" key="7">
    <source>
        <dbReference type="Proteomes" id="UP000197025"/>
    </source>
</evidence>
<keyword evidence="3" id="KW-0732">Signal</keyword>
<feature type="transmembrane region" description="Helical" evidence="4">
    <location>
        <begin position="12"/>
        <end position="32"/>
    </location>
</feature>
<keyword evidence="7" id="KW-1185">Reference proteome</keyword>
<accession>A0A212RH35</accession>
<dbReference type="AlphaFoldDB" id="A0A212RH35"/>
<dbReference type="Proteomes" id="UP000197025">
    <property type="component" value="Unassembled WGS sequence"/>
</dbReference>
<proteinExistence type="predicted"/>
<dbReference type="InParanoid" id="A0A212RH35"/>
<dbReference type="NCBIfam" id="NF033679">
    <property type="entry name" value="DNRLRE_dom"/>
    <property type="match status" value="1"/>
</dbReference>
<keyword evidence="4" id="KW-1133">Transmembrane helix</keyword>
<dbReference type="EMBL" id="FYEK01000054">
    <property type="protein sequence ID" value="SNB71726.1"/>
    <property type="molecule type" value="Genomic_DNA"/>
</dbReference>
<reference evidence="7" key="1">
    <citation type="submission" date="2017-06" db="EMBL/GenBank/DDBJ databases">
        <authorList>
            <person name="Varghese N."/>
            <person name="Submissions S."/>
        </authorList>
    </citation>
    <scope>NUCLEOTIDE SEQUENCE [LARGE SCALE GENOMIC DNA]</scope>
    <source>
        <strain evidence="7">JAD2</strain>
    </source>
</reference>
<name>A0A212RH35_9CHLR</name>